<evidence type="ECO:0000259" key="1">
    <source>
        <dbReference type="Pfam" id="PF00226"/>
    </source>
</evidence>
<name>A0AAD5ZVT0_9POAL</name>
<evidence type="ECO:0000313" key="3">
    <source>
        <dbReference type="Proteomes" id="UP001210211"/>
    </source>
</evidence>
<dbReference type="PANTHER" id="PTHR44137">
    <property type="entry name" value="BNAC03G44070D PROTEIN"/>
    <property type="match status" value="1"/>
</dbReference>
<dbReference type="SUPFAM" id="SSF46565">
    <property type="entry name" value="Chaperone J-domain"/>
    <property type="match status" value="1"/>
</dbReference>
<comment type="caution">
    <text evidence="2">The sequence shown here is derived from an EMBL/GenBank/DDBJ whole genome shotgun (WGS) entry which is preliminary data.</text>
</comment>
<dbReference type="InterPro" id="IPR036869">
    <property type="entry name" value="J_dom_sf"/>
</dbReference>
<reference evidence="2 3" key="1">
    <citation type="journal article" date="2022" name="Cell">
        <title>Repeat-based holocentromeres influence genome architecture and karyotype evolution.</title>
        <authorList>
            <person name="Hofstatter P.G."/>
            <person name="Thangavel G."/>
            <person name="Lux T."/>
            <person name="Neumann P."/>
            <person name="Vondrak T."/>
            <person name="Novak P."/>
            <person name="Zhang M."/>
            <person name="Costa L."/>
            <person name="Castellani M."/>
            <person name="Scott A."/>
            <person name="Toegelov H."/>
            <person name="Fuchs J."/>
            <person name="Mata-Sucre Y."/>
            <person name="Dias Y."/>
            <person name="Vanzela A.L.L."/>
            <person name="Huettel B."/>
            <person name="Almeida C.C.S."/>
            <person name="Simkova H."/>
            <person name="Souza G."/>
            <person name="Pedrosa-Harand A."/>
            <person name="Macas J."/>
            <person name="Mayer K.F.X."/>
            <person name="Houben A."/>
            <person name="Marques A."/>
        </authorList>
    </citation>
    <scope>NUCLEOTIDE SEQUENCE [LARGE SCALE GENOMIC DNA]</scope>
    <source>
        <strain evidence="2">RhyTen1mFocal</strain>
    </source>
</reference>
<keyword evidence="3" id="KW-1185">Reference proteome</keyword>
<dbReference type="GO" id="GO:0005783">
    <property type="term" value="C:endoplasmic reticulum"/>
    <property type="evidence" value="ECO:0007669"/>
    <property type="project" value="UniProtKB-ARBA"/>
</dbReference>
<proteinExistence type="predicted"/>
<evidence type="ECO:0000313" key="2">
    <source>
        <dbReference type="EMBL" id="KAJ3704961.1"/>
    </source>
</evidence>
<dbReference type="InterPro" id="IPR001623">
    <property type="entry name" value="DnaJ_domain"/>
</dbReference>
<dbReference type="Pfam" id="PF00226">
    <property type="entry name" value="DnaJ"/>
    <property type="match status" value="1"/>
</dbReference>
<feature type="domain" description="J" evidence="1">
    <location>
        <begin position="65"/>
        <end position="104"/>
    </location>
</feature>
<dbReference type="CDD" id="cd06257">
    <property type="entry name" value="DnaJ"/>
    <property type="match status" value="1"/>
</dbReference>
<organism evidence="2 3">
    <name type="scientific">Rhynchospora tenuis</name>
    <dbReference type="NCBI Taxonomy" id="198213"/>
    <lineage>
        <taxon>Eukaryota</taxon>
        <taxon>Viridiplantae</taxon>
        <taxon>Streptophyta</taxon>
        <taxon>Embryophyta</taxon>
        <taxon>Tracheophyta</taxon>
        <taxon>Spermatophyta</taxon>
        <taxon>Magnoliopsida</taxon>
        <taxon>Liliopsida</taxon>
        <taxon>Poales</taxon>
        <taxon>Cyperaceae</taxon>
        <taxon>Cyperoideae</taxon>
        <taxon>Rhynchosporeae</taxon>
        <taxon>Rhynchospora</taxon>
    </lineage>
</organism>
<dbReference type="Proteomes" id="UP001210211">
    <property type="component" value="Unassembled WGS sequence"/>
</dbReference>
<dbReference type="AlphaFoldDB" id="A0AAD5ZVT0"/>
<sequence>MERNKEEAIRAMQIAEKRLLKQDYAGAKVMALKAKKLFPHDNISQFLAVCEVHCSAQLVDNGLCDWYRIIQVEPLSDEVMIRKQYHKMALLLHPDKNKIPGAEAASGGKQYFVRPSPTNGV</sequence>
<accession>A0AAD5ZVT0</accession>
<dbReference type="PANTHER" id="PTHR44137:SF57">
    <property type="entry name" value="CHAPERONE DNAJ-DOMAIN PROTEIN"/>
    <property type="match status" value="1"/>
</dbReference>
<gene>
    <name evidence="2" type="ORF">LUZ61_008666</name>
</gene>
<protein>
    <recommendedName>
        <fullName evidence="1">J domain-containing protein</fullName>
    </recommendedName>
</protein>
<dbReference type="Gene3D" id="1.10.287.110">
    <property type="entry name" value="DnaJ domain"/>
    <property type="match status" value="1"/>
</dbReference>
<dbReference type="EMBL" id="JAMRDG010000001">
    <property type="protein sequence ID" value="KAJ3704961.1"/>
    <property type="molecule type" value="Genomic_DNA"/>
</dbReference>